<dbReference type="Pfam" id="PF00194">
    <property type="entry name" value="Carb_anhydrase"/>
    <property type="match status" value="1"/>
</dbReference>
<dbReference type="PROSITE" id="PS51144">
    <property type="entry name" value="ALPHA_CA_2"/>
    <property type="match status" value="1"/>
</dbReference>
<feature type="domain" description="Alpha-carbonic anhydrase" evidence="11">
    <location>
        <begin position="21"/>
        <end position="244"/>
    </location>
</feature>
<evidence type="ECO:0000256" key="7">
    <source>
        <dbReference type="ARBA" id="ARBA00022833"/>
    </source>
</evidence>
<evidence type="ECO:0000256" key="2">
    <source>
        <dbReference type="ARBA" id="ARBA00002904"/>
    </source>
</evidence>
<proteinExistence type="inferred from homology"/>
<dbReference type="InterPro" id="IPR041891">
    <property type="entry name" value="Alpha_CA_prokaryot-like"/>
</dbReference>
<dbReference type="RefSeq" id="WP_055425946.1">
    <property type="nucleotide sequence ID" value="NZ_FCOR01000010.1"/>
</dbReference>
<evidence type="ECO:0000256" key="4">
    <source>
        <dbReference type="ARBA" id="ARBA00012925"/>
    </source>
</evidence>
<dbReference type="GO" id="GO:0008270">
    <property type="term" value="F:zinc ion binding"/>
    <property type="evidence" value="ECO:0007669"/>
    <property type="project" value="UniProtKB-UniRule"/>
</dbReference>
<organism evidence="12 13">
    <name type="scientific">Apibacter mensalis</name>
    <dbReference type="NCBI Taxonomy" id="1586267"/>
    <lineage>
        <taxon>Bacteria</taxon>
        <taxon>Pseudomonadati</taxon>
        <taxon>Bacteroidota</taxon>
        <taxon>Flavobacteriia</taxon>
        <taxon>Flavobacteriales</taxon>
        <taxon>Weeksellaceae</taxon>
        <taxon>Apibacter</taxon>
    </lineage>
</organism>
<evidence type="ECO:0000256" key="8">
    <source>
        <dbReference type="ARBA" id="ARBA00023239"/>
    </source>
</evidence>
<dbReference type="Proteomes" id="UP000182761">
    <property type="component" value="Unassembled WGS sequence"/>
</dbReference>
<dbReference type="InterPro" id="IPR036398">
    <property type="entry name" value="CA_dom_sf"/>
</dbReference>
<evidence type="ECO:0000256" key="1">
    <source>
        <dbReference type="ARBA" id="ARBA00001947"/>
    </source>
</evidence>
<evidence type="ECO:0000313" key="13">
    <source>
        <dbReference type="Proteomes" id="UP000182761"/>
    </source>
</evidence>
<evidence type="ECO:0000313" key="12">
    <source>
        <dbReference type="EMBL" id="CVK16757.1"/>
    </source>
</evidence>
<name>A0A0X3ARM4_9FLAO</name>
<sequence length="244" mass="27982">MKKACLFLSILVATMSYSQNHHWGYEGESSPEHWGELEEGKQCGIGKYQSPINISKSKYKKDLPPILFNYGTGEIEDIEDNGHSLQFDFKSGSTITYNNKVYTLVQFHAHEESEHTIDRVRYPLELHFVHKANDGSVLVIGVLVKEGNLNSYFEKLEIFKTLKGVGKIKTIIKFNPENLYPKDKSYFTYLGSLTTPPCAENVTWIVFKNPITMSEDEIDEIKYHLPKTNNRPLQPLNGRTIFNN</sequence>
<comment type="catalytic activity">
    <reaction evidence="9 10">
        <text>hydrogencarbonate + H(+) = CO2 + H2O</text>
        <dbReference type="Rhea" id="RHEA:10748"/>
        <dbReference type="ChEBI" id="CHEBI:15377"/>
        <dbReference type="ChEBI" id="CHEBI:15378"/>
        <dbReference type="ChEBI" id="CHEBI:16526"/>
        <dbReference type="ChEBI" id="CHEBI:17544"/>
        <dbReference type="EC" id="4.2.1.1"/>
    </reaction>
</comment>
<dbReference type="InterPro" id="IPR018338">
    <property type="entry name" value="Carbonic_anhydrase_a-class_CS"/>
</dbReference>
<dbReference type="GO" id="GO:0004089">
    <property type="term" value="F:carbonate dehydratase activity"/>
    <property type="evidence" value="ECO:0007669"/>
    <property type="project" value="UniProtKB-UniRule"/>
</dbReference>
<evidence type="ECO:0000256" key="10">
    <source>
        <dbReference type="RuleBase" id="RU367011"/>
    </source>
</evidence>
<comment type="cofactor">
    <cofactor evidence="1 10">
        <name>Zn(2+)</name>
        <dbReference type="ChEBI" id="CHEBI:29105"/>
    </cofactor>
</comment>
<dbReference type="CDD" id="cd03124">
    <property type="entry name" value="alpha_CA_prokaryotic_like"/>
    <property type="match status" value="1"/>
</dbReference>
<evidence type="ECO:0000256" key="9">
    <source>
        <dbReference type="ARBA" id="ARBA00048348"/>
    </source>
</evidence>
<dbReference type="OrthoDB" id="5327615at2"/>
<protein>
    <recommendedName>
        <fullName evidence="5 10">Carbonic anhydrase</fullName>
        <ecNumber evidence="4 10">4.2.1.1</ecNumber>
    </recommendedName>
</protein>
<dbReference type="EC" id="4.2.1.1" evidence="4 10"/>
<dbReference type="InterPro" id="IPR023561">
    <property type="entry name" value="Carbonic_anhydrase_a-class"/>
</dbReference>
<dbReference type="PANTHER" id="PTHR18952">
    <property type="entry name" value="CARBONIC ANHYDRASE"/>
    <property type="match status" value="1"/>
</dbReference>
<keyword evidence="6 10" id="KW-0479">Metal-binding</keyword>
<reference evidence="12 13" key="1">
    <citation type="submission" date="2016-01" db="EMBL/GenBank/DDBJ databases">
        <authorList>
            <person name="McClelland M."/>
            <person name="Jain A."/>
            <person name="Saraogi P."/>
            <person name="Mendelson R."/>
            <person name="Westerman R."/>
            <person name="SanMiguel P."/>
            <person name="Csonka L."/>
        </authorList>
    </citation>
    <scope>NUCLEOTIDE SEQUENCE [LARGE SCALE GENOMIC DNA]</scope>
    <source>
        <strain evidence="12 13">R-53146</strain>
    </source>
</reference>
<dbReference type="PANTHER" id="PTHR18952:SF265">
    <property type="entry name" value="CARBONIC ANHYDRASE"/>
    <property type="match status" value="1"/>
</dbReference>
<keyword evidence="8 10" id="KW-0456">Lyase</keyword>
<gene>
    <name evidence="12" type="ORF">Ga0061079_11041</name>
</gene>
<keyword evidence="13" id="KW-1185">Reference proteome</keyword>
<evidence type="ECO:0000259" key="11">
    <source>
        <dbReference type="PROSITE" id="PS51144"/>
    </source>
</evidence>
<dbReference type="AlphaFoldDB" id="A0A0X3ARM4"/>
<keyword evidence="7 10" id="KW-0862">Zinc</keyword>
<comment type="similarity">
    <text evidence="3 10">Belongs to the alpha-carbonic anhydrase family.</text>
</comment>
<dbReference type="InterPro" id="IPR001148">
    <property type="entry name" value="CA_dom"/>
</dbReference>
<dbReference type="EMBL" id="FCOR01000010">
    <property type="protein sequence ID" value="CVK16757.1"/>
    <property type="molecule type" value="Genomic_DNA"/>
</dbReference>
<comment type="function">
    <text evidence="2 10">Reversible hydration of carbon dioxide.</text>
</comment>
<accession>A0A0X3ARM4</accession>
<evidence type="ECO:0000256" key="6">
    <source>
        <dbReference type="ARBA" id="ARBA00022723"/>
    </source>
</evidence>
<dbReference type="SUPFAM" id="SSF51069">
    <property type="entry name" value="Carbonic anhydrase"/>
    <property type="match status" value="1"/>
</dbReference>
<dbReference type="STRING" id="1586267.GCA_001418685_01622"/>
<evidence type="ECO:0000256" key="5">
    <source>
        <dbReference type="ARBA" id="ARBA00014628"/>
    </source>
</evidence>
<dbReference type="Gene3D" id="3.10.200.10">
    <property type="entry name" value="Alpha carbonic anhydrase"/>
    <property type="match status" value="1"/>
</dbReference>
<dbReference type="PROSITE" id="PS00162">
    <property type="entry name" value="ALPHA_CA_1"/>
    <property type="match status" value="1"/>
</dbReference>
<evidence type="ECO:0000256" key="3">
    <source>
        <dbReference type="ARBA" id="ARBA00010718"/>
    </source>
</evidence>
<dbReference type="SMART" id="SM01057">
    <property type="entry name" value="Carb_anhydrase"/>
    <property type="match status" value="1"/>
</dbReference>